<evidence type="ECO:0000313" key="8">
    <source>
        <dbReference type="Proteomes" id="UP000030748"/>
    </source>
</evidence>
<evidence type="ECO:0000313" key="7">
    <source>
        <dbReference type="EMBL" id="EYU45288.1"/>
    </source>
</evidence>
<reference evidence="7 8" key="1">
    <citation type="journal article" date="2013" name="Proc. Natl. Acad. Sci. U.S.A.">
        <title>Fine-scale variation in meiotic recombination in Mimulus inferred from population shotgun sequencing.</title>
        <authorList>
            <person name="Hellsten U."/>
            <person name="Wright K.M."/>
            <person name="Jenkins J."/>
            <person name="Shu S."/>
            <person name="Yuan Y."/>
            <person name="Wessler S.R."/>
            <person name="Schmutz J."/>
            <person name="Willis J.H."/>
            <person name="Rokhsar D.S."/>
        </authorList>
    </citation>
    <scope>NUCLEOTIDE SEQUENCE [LARGE SCALE GENOMIC DNA]</scope>
    <source>
        <strain evidence="8">cv. DUN x IM62</strain>
    </source>
</reference>
<dbReference type="SUPFAM" id="SSF50978">
    <property type="entry name" value="WD40 repeat-like"/>
    <property type="match status" value="1"/>
</dbReference>
<dbReference type="InterPro" id="IPR015943">
    <property type="entry name" value="WD40/YVTN_repeat-like_dom_sf"/>
</dbReference>
<evidence type="ECO:0000256" key="4">
    <source>
        <dbReference type="ARBA" id="ARBA00022927"/>
    </source>
</evidence>
<feature type="domain" description="Sec39" evidence="6">
    <location>
        <begin position="913"/>
        <end position="1094"/>
    </location>
</feature>
<dbReference type="GO" id="GO:0015031">
    <property type="term" value="P:protein transport"/>
    <property type="evidence" value="ECO:0007669"/>
    <property type="project" value="UniProtKB-KW"/>
</dbReference>
<sequence>MEKRIEEVLFETRHHASRPYSSNYPPQQQPKEGGGGSLLTYLPFRGITTQLKEKWSEYRQPRRLRRLVSLFVSGRGDYIAVASGNQITVLQKDNEYQEPVGIFTCGDTGTFTCGAWSESHELLGVADDTDTIYIVKPNGEEMTRITKRHLKVSLPIVGLIVQDDASGKKSYLCTFTIIVSDGSFHNIEISKDPSASIFSKQALNNASVSRQFPVEICCWDYHPELSLFAAVSTGPCSISIWRRKKSLQMESVVFTEFEGLYSMSKEYHGQLTSPKVLFSPCGKFVASLDMMGCLYTFLLDEEKCSLLKLSDGKSCNSEAASEISSSGTDVLRNILDFTWWSNDVLTVARENGTIMMVDIHSHVTVSESDDAYSVPLLERAQQNPGLIFVLDNASEDSYRSSETKGLIKRVTVERPNQFDFSKLKWSLVSLIKRSVLEIYDNLISTRRYQAALDFADRHGFDKDEVRKSQWLSSAQGVHEINTILSSIKDQVFVLSECVDKVGPTEDAMRSLLSFGLRLTDSYKFSKLDDNENGQIWNFRLARLKLLQFTDRLETFLGINMGSPFNNLTTKKGKKKSDESTNCNSFIYLQLSDLALQVLCAGRHPYSLIPSMLDVLAAIPETIPVQSYGQLLPAISSPSSIVLRDEDWVESEKMVMLINNLHGNESSIQLMTEPIIMKHIAFQWPSVSELSTWYKKRARDIDTLSGQLDNCMCLIDLAIRKGISELQQFLEDISYLHQLIYSDESEDETNFSMSLVTWEQLPDYEKFKLIMMGVKEDNVISRLHKKAIPFMQRRFHSVSRDDATAGNLTCDKTVDSFLIRWLKEIATQSKLDMCLVIIEEGCRDMVNHQFFKDEVELVDCALQCMYLCTDIDRWSTMTTILSKLPQIRGKFSVYFVPKPISFFLDAHCDEKGVKQILRLLLSKFIRWQPGRTDHDWANMWRDLLSLQEKAFPFLDLEYLLIEFCRGLLKAGKFSLARNYLKGTSSVALATDKAENLVIQAAREYFFSAPTLACSEIWKAKECLNIFPSSRNVRVEADIIDAVTVRLPNLGVNLLPMAFRQIKDPMEIIKLAVTSQSGAYLNVDELIEIAKLLGLSSQQDISTVQEAIAREAAFAGDVQLAFDLCLVLAKKGHGSIWDLCAALARSQALETMDSKSQKLLLGFALSHCDEESIGELLHEWKDVDMQDHCETLITLTGREPSEFSEQSSAGEFSGRIDVGSKDKEPQFGKVKSLLSLVAQTLSSPNEYDWESLKENGKVVSFAASHLPWLLKLSEDAEFGKMLSSDSVSTIQRVSVRTRAVMAILTWLTRSGFAPRDDIIASLAKSIIEPPVSDGEDVIGCSILLNLIDAVHGAEIIEEQLKIRENYREFSSLMNVGMIYSLLHSHGIQCANPAERRELLLNKLQEKNKLLSSDECNKVHEAQSTFWNEWKVKLEQQKTVADKSRVLEKLIPGVEISRFFSGDVEYIESVLFSLIESVKMDKKYILKDALIVAHTYGLDHSTVLLYYLSTILVSEVWSVDDIMEEVSDFKEEILACAEEVIKSISLSVYPAIDGYDKQRLAFLYHLLSDCYTHHEESKQLPLAIDQHLVQPRTVGLAQFCKIVGQECSRVSFIKGLNFKNIAGLQDLNFGSFNDEVCAQINEDNVEPLAKMVQNLVLIYGDTAREDLLSWKYVYTHYVVSSLINLEDKAERETHFQSSEDIYAFIDEIEQMYGICKKHIGFMEYQGVLDIVLRFFTIILPIHKNLRNLPGDLTGKECLVKLISFWLRLMNDTEDLFLLDSSSERFYSECSITCLRVFLDLLLKEIVSPNQGWGTVVKYVSGGFKCSVAIETFNFCRAMIFSGCGFEAISHVFSNILAQFPPGSFFITTDLELSVNIQDLPNLYLSILETVLQEIARGSAERQSLHYLLSSLSKLEGDCEEHLKKVRLVVWNRMSTFSDNLQLPSHLRVYALELMQFISGRKRNLKVFSSEGPTYLLPWEAWDDLQDRTIDHENTSDDPTVVKDSSSRFSSTLVALKSSQLLLSISPGLEITPEDILSVDSAVSCFLRVSESATTPFHISSLLAVLAEWEGLFTARVDDGDSAEAPDAVNNWSSDDWDEGWESFQEESSIEKETKESNNNTLSIHPLHICWMTVLKKMVKFSSQTDILKLLDQNAGKNCGVLLDDNDTRILTQNALEMDCFLALKMTLLLPYEAIQLQCLDAVENKLKEGGISEDIAHDHFFFVLVLSSGILPNIITEASYGTTFSYLCFMVGNFCRQFQEARASTIKHGPSIGGERNEDKLDFLFVKLVFPCFIAELVKANQHISAGFLVTKFMHMNASLSLINIAESTLRKYLERQFEEVQERKSSWENSSFCEPLVNTVANLRGKFENLIQSALSSLPTDVR</sequence>
<evidence type="ECO:0000256" key="3">
    <source>
        <dbReference type="ARBA" id="ARBA00022824"/>
    </source>
</evidence>
<feature type="region of interest" description="Disordered" evidence="5">
    <location>
        <begin position="16"/>
        <end position="35"/>
    </location>
</feature>
<name>A0A022S026_ERYGU</name>
<comment type="subcellular location">
    <subcellularLocation>
        <location evidence="1">Endoplasmic reticulum</location>
    </subcellularLocation>
</comment>
<dbReference type="STRING" id="4155.A0A022S026"/>
<evidence type="ECO:0000259" key="6">
    <source>
        <dbReference type="Pfam" id="PF08314"/>
    </source>
</evidence>
<dbReference type="PANTHER" id="PTHR15922">
    <property type="entry name" value="NEUROBLASTOMA-AMPLIFIED SEQUENCE"/>
    <property type="match status" value="1"/>
</dbReference>
<dbReference type="InterPro" id="IPR036322">
    <property type="entry name" value="WD40_repeat_dom_sf"/>
</dbReference>
<dbReference type="Proteomes" id="UP000030748">
    <property type="component" value="Unassembled WGS sequence"/>
</dbReference>
<gene>
    <name evidence="7" type="ORF">MIMGU_mgv1a000026mg</name>
</gene>
<evidence type="ECO:0000256" key="2">
    <source>
        <dbReference type="ARBA" id="ARBA00022448"/>
    </source>
</evidence>
<protein>
    <recommendedName>
        <fullName evidence="6">Sec39 domain-containing protein</fullName>
    </recommendedName>
</protein>
<keyword evidence="8" id="KW-1185">Reference proteome</keyword>
<evidence type="ECO:0000256" key="1">
    <source>
        <dbReference type="ARBA" id="ARBA00004240"/>
    </source>
</evidence>
<dbReference type="GO" id="GO:0000149">
    <property type="term" value="F:SNARE binding"/>
    <property type="evidence" value="ECO:0000318"/>
    <property type="project" value="GO_Central"/>
</dbReference>
<dbReference type="GO" id="GO:0006890">
    <property type="term" value="P:retrograde vesicle-mediated transport, Golgi to endoplasmic reticulum"/>
    <property type="evidence" value="ECO:0000318"/>
    <property type="project" value="GO_Central"/>
</dbReference>
<dbReference type="Gene3D" id="2.130.10.10">
    <property type="entry name" value="YVTN repeat-like/Quinoprotein amine dehydrogenase"/>
    <property type="match status" value="1"/>
</dbReference>
<dbReference type="PANTHER" id="PTHR15922:SF2">
    <property type="entry name" value="NBAS SUBUNIT OF NRZ TETHERING COMPLEX"/>
    <property type="match status" value="1"/>
</dbReference>
<keyword evidence="3" id="KW-0256">Endoplasmic reticulum</keyword>
<accession>A0A022S026</accession>
<organism evidence="7 8">
    <name type="scientific">Erythranthe guttata</name>
    <name type="common">Yellow monkey flower</name>
    <name type="synonym">Mimulus guttatus</name>
    <dbReference type="NCBI Taxonomy" id="4155"/>
    <lineage>
        <taxon>Eukaryota</taxon>
        <taxon>Viridiplantae</taxon>
        <taxon>Streptophyta</taxon>
        <taxon>Embryophyta</taxon>
        <taxon>Tracheophyta</taxon>
        <taxon>Spermatophyta</taxon>
        <taxon>Magnoliopsida</taxon>
        <taxon>eudicotyledons</taxon>
        <taxon>Gunneridae</taxon>
        <taxon>Pentapetalae</taxon>
        <taxon>asterids</taxon>
        <taxon>lamiids</taxon>
        <taxon>Lamiales</taxon>
        <taxon>Phrymaceae</taxon>
        <taxon>Erythranthe</taxon>
    </lineage>
</organism>
<dbReference type="InterPro" id="IPR013244">
    <property type="entry name" value="Sec39_domain"/>
</dbReference>
<dbReference type="Pfam" id="PF08314">
    <property type="entry name" value="Sec39"/>
    <property type="match status" value="2"/>
</dbReference>
<keyword evidence="2" id="KW-0813">Transport</keyword>
<dbReference type="EMBL" id="KI630190">
    <property type="protein sequence ID" value="EYU45288.1"/>
    <property type="molecule type" value="Genomic_DNA"/>
</dbReference>
<dbReference type="eggNOG" id="KOG1797">
    <property type="taxonomic scope" value="Eukaryota"/>
</dbReference>
<evidence type="ECO:0000256" key="5">
    <source>
        <dbReference type="SAM" id="MobiDB-lite"/>
    </source>
</evidence>
<dbReference type="GO" id="GO:0070939">
    <property type="term" value="C:Dsl1/NZR complex"/>
    <property type="evidence" value="ECO:0000318"/>
    <property type="project" value="GO_Central"/>
</dbReference>
<keyword evidence="4" id="KW-0653">Protein transport</keyword>
<proteinExistence type="predicted"/>
<feature type="domain" description="Sec39" evidence="6">
    <location>
        <begin position="603"/>
        <end position="885"/>
    </location>
</feature>